<reference evidence="1" key="2">
    <citation type="journal article" date="2015" name="Data Brief">
        <title>Shoot transcriptome of the giant reed, Arundo donax.</title>
        <authorList>
            <person name="Barrero R.A."/>
            <person name="Guerrero F.D."/>
            <person name="Moolhuijzen P."/>
            <person name="Goolsby J.A."/>
            <person name="Tidwell J."/>
            <person name="Bellgard S.E."/>
            <person name="Bellgard M.I."/>
        </authorList>
    </citation>
    <scope>NUCLEOTIDE SEQUENCE</scope>
    <source>
        <tissue evidence="1">Shoot tissue taken approximately 20 cm above the soil surface</tissue>
    </source>
</reference>
<organism evidence="1">
    <name type="scientific">Arundo donax</name>
    <name type="common">Giant reed</name>
    <name type="synonym">Donax arundinaceus</name>
    <dbReference type="NCBI Taxonomy" id="35708"/>
    <lineage>
        <taxon>Eukaryota</taxon>
        <taxon>Viridiplantae</taxon>
        <taxon>Streptophyta</taxon>
        <taxon>Embryophyta</taxon>
        <taxon>Tracheophyta</taxon>
        <taxon>Spermatophyta</taxon>
        <taxon>Magnoliopsida</taxon>
        <taxon>Liliopsida</taxon>
        <taxon>Poales</taxon>
        <taxon>Poaceae</taxon>
        <taxon>PACMAD clade</taxon>
        <taxon>Arundinoideae</taxon>
        <taxon>Arundineae</taxon>
        <taxon>Arundo</taxon>
    </lineage>
</organism>
<evidence type="ECO:0000313" key="1">
    <source>
        <dbReference type="EMBL" id="JAE25896.1"/>
    </source>
</evidence>
<protein>
    <submittedName>
        <fullName evidence="1">Uncharacterized protein</fullName>
    </submittedName>
</protein>
<reference evidence="1" key="1">
    <citation type="submission" date="2014-09" db="EMBL/GenBank/DDBJ databases">
        <authorList>
            <person name="Magalhaes I.L.F."/>
            <person name="Oliveira U."/>
            <person name="Santos F.R."/>
            <person name="Vidigal T.H.D.A."/>
            <person name="Brescovit A.D."/>
            <person name="Santos A.J."/>
        </authorList>
    </citation>
    <scope>NUCLEOTIDE SEQUENCE</scope>
    <source>
        <tissue evidence="1">Shoot tissue taken approximately 20 cm above the soil surface</tissue>
    </source>
</reference>
<name>A0A0A9GTL2_ARUDO</name>
<sequence>MVFPSKLYIEDDLAYTNAEFTLKRMEESIARKMFRKAHLVAANTAEFLCA</sequence>
<proteinExistence type="predicted"/>
<dbReference type="EMBL" id="GBRH01172000">
    <property type="protein sequence ID" value="JAE25896.1"/>
    <property type="molecule type" value="Transcribed_RNA"/>
</dbReference>
<accession>A0A0A9GTL2</accession>
<dbReference type="AlphaFoldDB" id="A0A0A9GTL2"/>